<evidence type="ECO:0000256" key="8">
    <source>
        <dbReference type="PIRSR" id="PIRSR001589-1"/>
    </source>
</evidence>
<keyword evidence="4 9" id="KW-0547">Nucleotide-binding</keyword>
<dbReference type="InterPro" id="IPR033738">
    <property type="entry name" value="AsnB_N"/>
</dbReference>
<dbReference type="CDD" id="cd01991">
    <property type="entry name" value="Asn_synthase_B_C"/>
    <property type="match status" value="1"/>
</dbReference>
<evidence type="ECO:0000256" key="3">
    <source>
        <dbReference type="ARBA" id="ARBA00012737"/>
    </source>
</evidence>
<keyword evidence="13" id="KW-1185">Reference proteome</keyword>
<evidence type="ECO:0000256" key="4">
    <source>
        <dbReference type="ARBA" id="ARBA00022741"/>
    </source>
</evidence>
<accession>A0A248K1J1</accession>
<comment type="pathway">
    <text evidence="1">Amino-acid biosynthesis; L-asparagine biosynthesis; L-asparagine from L-aspartate (L-Gln route): step 1/1.</text>
</comment>
<dbReference type="Gene3D" id="3.40.50.620">
    <property type="entry name" value="HUPs"/>
    <property type="match status" value="1"/>
</dbReference>
<keyword evidence="6 8" id="KW-0315">Glutamine amidotransferase</keyword>
<dbReference type="RefSeq" id="WP_088875060.1">
    <property type="nucleotide sequence ID" value="NZ_CP022112.1"/>
</dbReference>
<dbReference type="SUPFAM" id="SSF56235">
    <property type="entry name" value="N-terminal nucleophile aminohydrolases (Ntn hydrolases)"/>
    <property type="match status" value="1"/>
</dbReference>
<reference evidence="12 13" key="1">
    <citation type="submission" date="2017-06" db="EMBL/GenBank/DDBJ databases">
        <title>Complete genome sequence of Nitrospirillum amazonense strain CBAmC, an endophytic nitrogen-fixing and plant growth-promoting bacterium, isolated from sugarcane.</title>
        <authorList>
            <person name="Schwab S."/>
            <person name="dos Santos Teixeira K.R."/>
            <person name="Simoes Araujo J.L."/>
            <person name="Soares Vidal M."/>
            <person name="Borges de Freitas H.R."/>
            <person name="Rivello Crivelaro A.L."/>
            <person name="Bueno de Camargo Nunes A."/>
            <person name="dos Santos C.M."/>
            <person name="Palmeira da Silva Rosa D."/>
            <person name="da Silva Padilha D."/>
            <person name="da Silva E."/>
            <person name="Araujo Terra L."/>
            <person name="Soares Mendes V."/>
            <person name="Farinelli L."/>
            <person name="Magalhaes Cruz L."/>
            <person name="Baldani J.I."/>
        </authorList>
    </citation>
    <scope>NUCLEOTIDE SEQUENCE [LARGE SCALE GENOMIC DNA]</scope>
    <source>
        <strain evidence="12 13">CBAmC</strain>
    </source>
</reference>
<dbReference type="Proteomes" id="UP000197153">
    <property type="component" value="Chromosome 3"/>
</dbReference>
<feature type="binding site" evidence="9">
    <location>
        <position position="300"/>
    </location>
    <ligand>
        <name>ATP</name>
        <dbReference type="ChEBI" id="CHEBI:30616"/>
    </ligand>
</feature>
<dbReference type="InterPro" id="IPR014729">
    <property type="entry name" value="Rossmann-like_a/b/a_fold"/>
</dbReference>
<evidence type="ECO:0000256" key="2">
    <source>
        <dbReference type="ARBA" id="ARBA00005752"/>
    </source>
</evidence>
<feature type="domain" description="Glutamine amidotransferase type-2" evidence="11">
    <location>
        <begin position="2"/>
        <end position="218"/>
    </location>
</feature>
<dbReference type="PROSITE" id="PS51278">
    <property type="entry name" value="GATASE_TYPE_2"/>
    <property type="match status" value="1"/>
</dbReference>
<dbReference type="CDD" id="cd00712">
    <property type="entry name" value="AsnB"/>
    <property type="match status" value="1"/>
</dbReference>
<gene>
    <name evidence="12" type="primary">asnB</name>
    <name evidence="12" type="ORF">Y958_27765</name>
</gene>
<dbReference type="EMBL" id="CP022112">
    <property type="protein sequence ID" value="ASG24649.1"/>
    <property type="molecule type" value="Genomic_DNA"/>
</dbReference>
<dbReference type="Pfam" id="PF13522">
    <property type="entry name" value="GATase_6"/>
    <property type="match status" value="1"/>
</dbReference>
<dbReference type="PANTHER" id="PTHR43284">
    <property type="entry name" value="ASPARAGINE SYNTHETASE (GLUTAMINE-HYDROLYZING)"/>
    <property type="match status" value="1"/>
</dbReference>
<evidence type="ECO:0000256" key="1">
    <source>
        <dbReference type="ARBA" id="ARBA00005187"/>
    </source>
</evidence>
<dbReference type="InterPro" id="IPR006426">
    <property type="entry name" value="Asn_synth_AEB"/>
</dbReference>
<dbReference type="InterPro" id="IPR051786">
    <property type="entry name" value="ASN_synthetase/amidase"/>
</dbReference>
<keyword evidence="8" id="KW-0028">Amino-acid biosynthesis</keyword>
<dbReference type="NCBIfam" id="TIGR01536">
    <property type="entry name" value="asn_synth_AEB"/>
    <property type="match status" value="1"/>
</dbReference>
<evidence type="ECO:0000256" key="9">
    <source>
        <dbReference type="PIRSR" id="PIRSR001589-2"/>
    </source>
</evidence>
<dbReference type="GO" id="GO:0005829">
    <property type="term" value="C:cytosol"/>
    <property type="evidence" value="ECO:0007669"/>
    <property type="project" value="TreeGrafter"/>
</dbReference>
<comment type="similarity">
    <text evidence="2">Belongs to the asparagine synthetase family.</text>
</comment>
<evidence type="ECO:0000313" key="13">
    <source>
        <dbReference type="Proteomes" id="UP000197153"/>
    </source>
</evidence>
<organism evidence="12 13">
    <name type="scientific">Nitrospirillum viridazoti CBAmc</name>
    <dbReference type="NCBI Taxonomy" id="1441467"/>
    <lineage>
        <taxon>Bacteria</taxon>
        <taxon>Pseudomonadati</taxon>
        <taxon>Pseudomonadota</taxon>
        <taxon>Alphaproteobacteria</taxon>
        <taxon>Rhodospirillales</taxon>
        <taxon>Azospirillaceae</taxon>
        <taxon>Nitrospirillum</taxon>
        <taxon>Nitrospirillum viridazoti</taxon>
    </lineage>
</organism>
<protein>
    <recommendedName>
        <fullName evidence="3">asparagine synthase (glutamine-hydrolyzing)</fullName>
        <ecNumber evidence="3">6.3.5.4</ecNumber>
    </recommendedName>
</protein>
<feature type="site" description="Important for beta-aspartyl-AMP intermediate formation" evidence="10">
    <location>
        <position position="375"/>
    </location>
</feature>
<evidence type="ECO:0000256" key="5">
    <source>
        <dbReference type="ARBA" id="ARBA00022840"/>
    </source>
</evidence>
<dbReference type="KEGG" id="nao:Y958_27765"/>
<comment type="catalytic activity">
    <reaction evidence="7">
        <text>L-aspartate + L-glutamine + ATP + H2O = L-asparagine + L-glutamate + AMP + diphosphate + H(+)</text>
        <dbReference type="Rhea" id="RHEA:12228"/>
        <dbReference type="ChEBI" id="CHEBI:15377"/>
        <dbReference type="ChEBI" id="CHEBI:15378"/>
        <dbReference type="ChEBI" id="CHEBI:29985"/>
        <dbReference type="ChEBI" id="CHEBI:29991"/>
        <dbReference type="ChEBI" id="CHEBI:30616"/>
        <dbReference type="ChEBI" id="CHEBI:33019"/>
        <dbReference type="ChEBI" id="CHEBI:58048"/>
        <dbReference type="ChEBI" id="CHEBI:58359"/>
        <dbReference type="ChEBI" id="CHEBI:456215"/>
        <dbReference type="EC" id="6.3.5.4"/>
    </reaction>
</comment>
<dbReference type="InterPro" id="IPR017932">
    <property type="entry name" value="GATase_2_dom"/>
</dbReference>
<sequence length="642" mass="69138">MCGIAGLWVFGGADGTRLARQAGVMIDRLAHRGPDDRGVWQDDSAGVALANRRLAIIDLSPLGHQPMTSADGRVTVAFNGEIYNYQDLRQQLVGEGVVFRGQSDTEVLVEAIARWGAARALAACNGMFGLAIWLADERRLLLVRDRLGEKPLYWSLSNGVLLFASELKAIRAELGYRVVPDEAALADYFRHGFIPAPRTAFTGIHQLPPGTCMTVSADGSAETRAYWSVADAARRALAAPLTLEDPEILRLTGDLLTDAVRRRMVSDVPLGVFLSGGIDSALVAALMQGQSATPIRSFTIGFDQAEFDESAAAEATARALGTDHTTLRVGAGDVVDLVPHLAGMYDEPFADISAIPTALLCRLARRHVTVALSGDGGDEAFGGYSRHLWAGSIDRWRRRPAWLRHGLARLDAAVPDAWIDGAVHLLRPHLRQPSDKVGKFLGAVAAADEDQAYIAMLGMKADAILRPGLALETAAPVALAPVTPLGGADPALRLQLRDLARYLPDGVLVKVDRASMAAGLEARAPLLDPRVVEWGLRLPLHQRLRDGRGKWMLRRMLADRLPPGVVTAPKTGFGAPLGAWLRGPLRDWASSLLDGATDDALIQAPVAAALWRQHLSGRHDHAGRLWTVLSYLSWKATVAHAD</sequence>
<dbReference type="EC" id="6.3.5.4" evidence="3"/>
<proteinExistence type="inferred from homology"/>
<dbReference type="Pfam" id="PF00733">
    <property type="entry name" value="Asn_synthase"/>
    <property type="match status" value="1"/>
</dbReference>
<evidence type="ECO:0000256" key="6">
    <source>
        <dbReference type="ARBA" id="ARBA00022962"/>
    </source>
</evidence>
<dbReference type="SUPFAM" id="SSF52402">
    <property type="entry name" value="Adenine nucleotide alpha hydrolases-like"/>
    <property type="match status" value="1"/>
</dbReference>
<dbReference type="Gene3D" id="3.60.20.10">
    <property type="entry name" value="Glutamine Phosphoribosylpyrophosphate, subunit 1, domain 1"/>
    <property type="match status" value="1"/>
</dbReference>
<dbReference type="PANTHER" id="PTHR43284:SF1">
    <property type="entry name" value="ASPARAGINE SYNTHETASE"/>
    <property type="match status" value="1"/>
</dbReference>
<name>A0A248K1J1_9PROT</name>
<evidence type="ECO:0000259" key="11">
    <source>
        <dbReference type="PROSITE" id="PS51278"/>
    </source>
</evidence>
<feature type="active site" description="For GATase activity" evidence="8">
    <location>
        <position position="2"/>
    </location>
</feature>
<dbReference type="GO" id="GO:0006529">
    <property type="term" value="P:asparagine biosynthetic process"/>
    <property type="evidence" value="ECO:0007669"/>
    <property type="project" value="UniProtKB-KW"/>
</dbReference>
<dbReference type="InterPro" id="IPR029055">
    <property type="entry name" value="Ntn_hydrolases_N"/>
</dbReference>
<keyword evidence="8" id="KW-0061">Asparagine biosynthesis</keyword>
<evidence type="ECO:0000256" key="7">
    <source>
        <dbReference type="ARBA" id="ARBA00048741"/>
    </source>
</evidence>
<dbReference type="PIRSF" id="PIRSF001589">
    <property type="entry name" value="Asn_synthetase_glu-h"/>
    <property type="match status" value="1"/>
</dbReference>
<evidence type="ECO:0000256" key="10">
    <source>
        <dbReference type="PIRSR" id="PIRSR001589-3"/>
    </source>
</evidence>
<evidence type="ECO:0000313" key="12">
    <source>
        <dbReference type="EMBL" id="ASG24649.1"/>
    </source>
</evidence>
<feature type="binding site" evidence="9">
    <location>
        <begin position="373"/>
        <end position="374"/>
    </location>
    <ligand>
        <name>ATP</name>
        <dbReference type="ChEBI" id="CHEBI:30616"/>
    </ligand>
</feature>
<keyword evidence="5 9" id="KW-0067">ATP-binding</keyword>
<dbReference type="GO" id="GO:0004066">
    <property type="term" value="F:asparagine synthase (glutamine-hydrolyzing) activity"/>
    <property type="evidence" value="ECO:0007669"/>
    <property type="project" value="UniProtKB-EC"/>
</dbReference>
<dbReference type="GO" id="GO:0005524">
    <property type="term" value="F:ATP binding"/>
    <property type="evidence" value="ECO:0007669"/>
    <property type="project" value="UniProtKB-KW"/>
</dbReference>
<dbReference type="AlphaFoldDB" id="A0A248K1J1"/>
<feature type="binding site" evidence="9">
    <location>
        <position position="104"/>
    </location>
    <ligand>
        <name>L-glutamine</name>
        <dbReference type="ChEBI" id="CHEBI:58359"/>
    </ligand>
</feature>
<dbReference type="InterPro" id="IPR001962">
    <property type="entry name" value="Asn_synthase"/>
</dbReference>